<dbReference type="GO" id="GO:0038023">
    <property type="term" value="F:signaling receptor activity"/>
    <property type="evidence" value="ECO:0007669"/>
    <property type="project" value="InterPro"/>
</dbReference>
<dbReference type="InterPro" id="IPR013783">
    <property type="entry name" value="Ig-like_fold"/>
</dbReference>
<dbReference type="InterPro" id="IPR040012">
    <property type="entry name" value="CD200R"/>
</dbReference>
<dbReference type="Gene3D" id="2.60.40.10">
    <property type="entry name" value="Immunoglobulins"/>
    <property type="match status" value="2"/>
</dbReference>
<dbReference type="AlphaFoldDB" id="A0A8C4SI65"/>
<dbReference type="InterPro" id="IPR036179">
    <property type="entry name" value="Ig-like_dom_sf"/>
</dbReference>
<protein>
    <recommendedName>
        <fullName evidence="9">Ig-like domain-containing protein</fullName>
    </recommendedName>
</protein>
<dbReference type="InterPro" id="IPR007110">
    <property type="entry name" value="Ig-like_dom"/>
</dbReference>
<dbReference type="GO" id="GO:0009986">
    <property type="term" value="C:cell surface"/>
    <property type="evidence" value="ECO:0007669"/>
    <property type="project" value="UniProtKB-ARBA"/>
</dbReference>
<dbReference type="PANTHER" id="PTHR21462">
    <property type="entry name" value="CELL SURFACE GLYCOPROTEIN OX2 RECEPTOR PRECURSOR"/>
    <property type="match status" value="1"/>
</dbReference>
<dbReference type="Proteomes" id="UP000694620">
    <property type="component" value="Chromosome 4"/>
</dbReference>
<keyword evidence="5 8" id="KW-0472">Membrane</keyword>
<keyword evidence="11" id="KW-1185">Reference proteome</keyword>
<evidence type="ECO:0000313" key="11">
    <source>
        <dbReference type="Proteomes" id="UP000694620"/>
    </source>
</evidence>
<feature type="domain" description="Ig-like" evidence="9">
    <location>
        <begin position="160"/>
        <end position="244"/>
    </location>
</feature>
<keyword evidence="4 8" id="KW-1133">Transmembrane helix</keyword>
<proteinExistence type="inferred from homology"/>
<keyword evidence="7" id="KW-0325">Glycoprotein</keyword>
<dbReference type="PROSITE" id="PS50835">
    <property type="entry name" value="IG_LIKE"/>
    <property type="match status" value="2"/>
</dbReference>
<sequence length="336" mass="37879">MLFTLLITNMTVFYTLIEITLLLSIETSLTTLHASVSSSISPTTKEEFIAIYHMDVEMGKSIDLTCGNFTNKDILHVIWEIEPYVGNSCRLAKSKKDPPEDSCKDRRQVKSKIGRNNTEEQFYLHIPELEFKYEGIYKCEVVYNGGAWKEHLYLNATVSPSIYTNVERLSDGTVKLVCQASNGKPAANISWTTGDDSTQKNSADFNGTISVKSWIIIPANASLEDIFCKVEHKTWNRTQSRNFTVPEHKGPDSWIFWIAIPGVILLICLIIATSFYFIRKHLSHFRNCTKATMPAPTPPAVAIPSKITEVDELEPYASYVERVNSIYNSSAELCNV</sequence>
<dbReference type="GO" id="GO:0150077">
    <property type="term" value="P:regulation of neuroinflammatory response"/>
    <property type="evidence" value="ECO:0007669"/>
    <property type="project" value="InterPro"/>
</dbReference>
<name>A0A8C4SI65_ERPCA</name>
<reference evidence="10" key="3">
    <citation type="submission" date="2025-09" db="UniProtKB">
        <authorList>
            <consortium name="Ensembl"/>
        </authorList>
    </citation>
    <scope>IDENTIFICATION</scope>
</reference>
<gene>
    <name evidence="10" type="primary">si:ch211-214p13.9</name>
</gene>
<keyword evidence="3 8" id="KW-0812">Transmembrane</keyword>
<dbReference type="GeneTree" id="ENSGT00990000204624"/>
<dbReference type="GO" id="GO:0016020">
    <property type="term" value="C:membrane"/>
    <property type="evidence" value="ECO:0007669"/>
    <property type="project" value="UniProtKB-SubCell"/>
</dbReference>
<evidence type="ECO:0000256" key="2">
    <source>
        <dbReference type="ARBA" id="ARBA00008215"/>
    </source>
</evidence>
<dbReference type="PANTHER" id="PTHR21462:SF2">
    <property type="entry name" value="CELL SURFACE GLYCOPROTEIN CD200 RECEPTOR 2"/>
    <property type="match status" value="1"/>
</dbReference>
<evidence type="ECO:0000256" key="1">
    <source>
        <dbReference type="ARBA" id="ARBA00004167"/>
    </source>
</evidence>
<evidence type="ECO:0000313" key="10">
    <source>
        <dbReference type="Ensembl" id="ENSECRP00000016979.1"/>
    </source>
</evidence>
<comment type="similarity">
    <text evidence="2">Belongs to the CD200R family.</text>
</comment>
<feature type="domain" description="Ig-like" evidence="9">
    <location>
        <begin position="42"/>
        <end position="155"/>
    </location>
</feature>
<evidence type="ECO:0000256" key="3">
    <source>
        <dbReference type="ARBA" id="ARBA00022692"/>
    </source>
</evidence>
<dbReference type="SUPFAM" id="SSF48726">
    <property type="entry name" value="Immunoglobulin"/>
    <property type="match status" value="2"/>
</dbReference>
<reference evidence="10" key="1">
    <citation type="submission" date="2021-06" db="EMBL/GenBank/DDBJ databases">
        <authorList>
            <consortium name="Wellcome Sanger Institute Data Sharing"/>
        </authorList>
    </citation>
    <scope>NUCLEOTIDE SEQUENCE [LARGE SCALE GENOMIC DNA]</scope>
</reference>
<evidence type="ECO:0000256" key="6">
    <source>
        <dbReference type="ARBA" id="ARBA00023157"/>
    </source>
</evidence>
<evidence type="ECO:0000256" key="4">
    <source>
        <dbReference type="ARBA" id="ARBA00022989"/>
    </source>
</evidence>
<dbReference type="SMART" id="SM00409">
    <property type="entry name" value="IG"/>
    <property type="match status" value="2"/>
</dbReference>
<organism evidence="10 11">
    <name type="scientific">Erpetoichthys calabaricus</name>
    <name type="common">Rope fish</name>
    <name type="synonym">Calamoichthys calabaricus</name>
    <dbReference type="NCBI Taxonomy" id="27687"/>
    <lineage>
        <taxon>Eukaryota</taxon>
        <taxon>Metazoa</taxon>
        <taxon>Chordata</taxon>
        <taxon>Craniata</taxon>
        <taxon>Vertebrata</taxon>
        <taxon>Euteleostomi</taxon>
        <taxon>Actinopterygii</taxon>
        <taxon>Polypteriformes</taxon>
        <taxon>Polypteridae</taxon>
        <taxon>Erpetoichthys</taxon>
    </lineage>
</organism>
<evidence type="ECO:0000256" key="8">
    <source>
        <dbReference type="SAM" id="Phobius"/>
    </source>
</evidence>
<evidence type="ECO:0000256" key="5">
    <source>
        <dbReference type="ARBA" id="ARBA00023136"/>
    </source>
</evidence>
<keyword evidence="6" id="KW-1015">Disulfide bond</keyword>
<feature type="transmembrane region" description="Helical" evidence="8">
    <location>
        <begin position="254"/>
        <end position="278"/>
    </location>
</feature>
<dbReference type="InterPro" id="IPR003599">
    <property type="entry name" value="Ig_sub"/>
</dbReference>
<reference evidence="10" key="2">
    <citation type="submission" date="2025-08" db="UniProtKB">
        <authorList>
            <consortium name="Ensembl"/>
        </authorList>
    </citation>
    <scope>IDENTIFICATION</scope>
</reference>
<accession>A0A8C4SI65</accession>
<evidence type="ECO:0000259" key="9">
    <source>
        <dbReference type="PROSITE" id="PS50835"/>
    </source>
</evidence>
<comment type="subcellular location">
    <subcellularLocation>
        <location evidence="1">Membrane</location>
        <topology evidence="1">Single-pass membrane protein</topology>
    </subcellularLocation>
</comment>
<evidence type="ECO:0000256" key="7">
    <source>
        <dbReference type="ARBA" id="ARBA00023180"/>
    </source>
</evidence>
<dbReference type="Ensembl" id="ENSECRT00000017290.1">
    <property type="protein sequence ID" value="ENSECRP00000016979.1"/>
    <property type="gene ID" value="ENSECRG00000011274.1"/>
</dbReference>